<dbReference type="EMBL" id="BARW01022301">
    <property type="protein sequence ID" value="GAI97867.1"/>
    <property type="molecule type" value="Genomic_DNA"/>
</dbReference>
<dbReference type="PANTHER" id="PTHR18968:SF167">
    <property type="entry name" value="ACETOLACTATE SYNTHASE LARGE SUBUNIT ILVB2-RELATED"/>
    <property type="match status" value="1"/>
</dbReference>
<comment type="similarity">
    <text evidence="1">Belongs to the TPP enzyme family.</text>
</comment>
<dbReference type="GO" id="GO:0009099">
    <property type="term" value="P:L-valine biosynthetic process"/>
    <property type="evidence" value="ECO:0007669"/>
    <property type="project" value="TreeGrafter"/>
</dbReference>
<dbReference type="GO" id="GO:0030976">
    <property type="term" value="F:thiamine pyrophosphate binding"/>
    <property type="evidence" value="ECO:0007669"/>
    <property type="project" value="InterPro"/>
</dbReference>
<sequence>MTVMSGGEALVSSLAREGVEIIFGLPGVQIMEALDALYRQHQVRWVSVRHEQTAAYMAYGYARTTGKVGVALVVPGPGALNTTAAIGTAYATSTPVLLVSGQIESYNLGQRRGALHEVVDQLGIFQTITKSCHRALSVEEIPEAVHQAIHHLKTGRPRPVELEIPWDI</sequence>
<dbReference type="InterPro" id="IPR029061">
    <property type="entry name" value="THDP-binding"/>
</dbReference>
<dbReference type="Pfam" id="PF02776">
    <property type="entry name" value="TPP_enzyme_N"/>
    <property type="match status" value="1"/>
</dbReference>
<dbReference type="Gene3D" id="3.40.50.970">
    <property type="match status" value="1"/>
</dbReference>
<dbReference type="InterPro" id="IPR012001">
    <property type="entry name" value="Thiamin_PyroP_enz_TPP-bd_dom"/>
</dbReference>
<dbReference type="GO" id="GO:0005948">
    <property type="term" value="C:acetolactate synthase complex"/>
    <property type="evidence" value="ECO:0007669"/>
    <property type="project" value="TreeGrafter"/>
</dbReference>
<dbReference type="SUPFAM" id="SSF52518">
    <property type="entry name" value="Thiamin diphosphate-binding fold (THDP-binding)"/>
    <property type="match status" value="1"/>
</dbReference>
<gene>
    <name evidence="3" type="ORF">S12H4_37261</name>
</gene>
<organism evidence="3">
    <name type="scientific">marine sediment metagenome</name>
    <dbReference type="NCBI Taxonomy" id="412755"/>
    <lineage>
        <taxon>unclassified sequences</taxon>
        <taxon>metagenomes</taxon>
        <taxon>ecological metagenomes</taxon>
    </lineage>
</organism>
<protein>
    <recommendedName>
        <fullName evidence="2">Thiamine pyrophosphate enzyme N-terminal TPP-binding domain-containing protein</fullName>
    </recommendedName>
</protein>
<accession>X1SXR7</accession>
<dbReference type="PANTHER" id="PTHR18968">
    <property type="entry name" value="THIAMINE PYROPHOSPHATE ENZYMES"/>
    <property type="match status" value="1"/>
</dbReference>
<comment type="caution">
    <text evidence="3">The sequence shown here is derived from an EMBL/GenBank/DDBJ whole genome shotgun (WGS) entry which is preliminary data.</text>
</comment>
<evidence type="ECO:0000313" key="3">
    <source>
        <dbReference type="EMBL" id="GAI97867.1"/>
    </source>
</evidence>
<dbReference type="GO" id="GO:0009097">
    <property type="term" value="P:isoleucine biosynthetic process"/>
    <property type="evidence" value="ECO:0007669"/>
    <property type="project" value="TreeGrafter"/>
</dbReference>
<dbReference type="CDD" id="cd07035">
    <property type="entry name" value="TPP_PYR_POX_like"/>
    <property type="match status" value="1"/>
</dbReference>
<name>X1SXR7_9ZZZZ</name>
<dbReference type="AlphaFoldDB" id="X1SXR7"/>
<evidence type="ECO:0000256" key="1">
    <source>
        <dbReference type="ARBA" id="ARBA00007812"/>
    </source>
</evidence>
<dbReference type="InterPro" id="IPR045229">
    <property type="entry name" value="TPP_enz"/>
</dbReference>
<dbReference type="GO" id="GO:0003984">
    <property type="term" value="F:acetolactate synthase activity"/>
    <property type="evidence" value="ECO:0007669"/>
    <property type="project" value="TreeGrafter"/>
</dbReference>
<evidence type="ECO:0000259" key="2">
    <source>
        <dbReference type="Pfam" id="PF02776"/>
    </source>
</evidence>
<dbReference type="FunFam" id="3.40.50.970:FF:000007">
    <property type="entry name" value="Acetolactate synthase"/>
    <property type="match status" value="1"/>
</dbReference>
<feature type="non-terminal residue" evidence="3">
    <location>
        <position position="168"/>
    </location>
</feature>
<dbReference type="GO" id="GO:0050660">
    <property type="term" value="F:flavin adenine dinucleotide binding"/>
    <property type="evidence" value="ECO:0007669"/>
    <property type="project" value="TreeGrafter"/>
</dbReference>
<proteinExistence type="inferred from homology"/>
<feature type="domain" description="Thiamine pyrophosphate enzyme N-terminal TPP-binding" evidence="2">
    <location>
        <begin position="4"/>
        <end position="123"/>
    </location>
</feature>
<reference evidence="3" key="1">
    <citation type="journal article" date="2014" name="Front. Microbiol.">
        <title>High frequency of phylogenetically diverse reductive dehalogenase-homologous genes in deep subseafloor sedimentary metagenomes.</title>
        <authorList>
            <person name="Kawai M."/>
            <person name="Futagami T."/>
            <person name="Toyoda A."/>
            <person name="Takaki Y."/>
            <person name="Nishi S."/>
            <person name="Hori S."/>
            <person name="Arai W."/>
            <person name="Tsubouchi T."/>
            <person name="Morono Y."/>
            <person name="Uchiyama I."/>
            <person name="Ito T."/>
            <person name="Fujiyama A."/>
            <person name="Inagaki F."/>
            <person name="Takami H."/>
        </authorList>
    </citation>
    <scope>NUCLEOTIDE SEQUENCE</scope>
    <source>
        <strain evidence="3">Expedition CK06-06</strain>
    </source>
</reference>